<evidence type="ECO:0000256" key="1">
    <source>
        <dbReference type="SAM" id="MobiDB-lite"/>
    </source>
</evidence>
<evidence type="ECO:0000313" key="3">
    <source>
        <dbReference type="Proteomes" id="UP001150925"/>
    </source>
</evidence>
<dbReference type="AlphaFoldDB" id="A0A9W8APB6"/>
<accession>A0A9W8APB6</accession>
<dbReference type="Proteomes" id="UP001150925">
    <property type="component" value="Unassembled WGS sequence"/>
</dbReference>
<feature type="region of interest" description="Disordered" evidence="1">
    <location>
        <begin position="1"/>
        <end position="49"/>
    </location>
</feature>
<keyword evidence="3" id="KW-1185">Reference proteome</keyword>
<feature type="compositionally biased region" description="Polar residues" evidence="1">
    <location>
        <begin position="106"/>
        <end position="124"/>
    </location>
</feature>
<feature type="region of interest" description="Disordered" evidence="1">
    <location>
        <begin position="78"/>
        <end position="125"/>
    </location>
</feature>
<organism evidence="2 3">
    <name type="scientific">Dispira parvispora</name>
    <dbReference type="NCBI Taxonomy" id="1520584"/>
    <lineage>
        <taxon>Eukaryota</taxon>
        <taxon>Fungi</taxon>
        <taxon>Fungi incertae sedis</taxon>
        <taxon>Zoopagomycota</taxon>
        <taxon>Kickxellomycotina</taxon>
        <taxon>Dimargaritomycetes</taxon>
        <taxon>Dimargaritales</taxon>
        <taxon>Dimargaritaceae</taxon>
        <taxon>Dispira</taxon>
    </lineage>
</organism>
<feature type="compositionally biased region" description="Basic and acidic residues" evidence="1">
    <location>
        <begin position="21"/>
        <end position="35"/>
    </location>
</feature>
<feature type="compositionally biased region" description="Basic and acidic residues" evidence="1">
    <location>
        <begin position="1"/>
        <end position="11"/>
    </location>
</feature>
<reference evidence="2" key="1">
    <citation type="submission" date="2022-07" db="EMBL/GenBank/DDBJ databases">
        <title>Phylogenomic reconstructions and comparative analyses of Kickxellomycotina fungi.</title>
        <authorList>
            <person name="Reynolds N.K."/>
            <person name="Stajich J.E."/>
            <person name="Barry K."/>
            <person name="Grigoriev I.V."/>
            <person name="Crous P."/>
            <person name="Smith M.E."/>
        </authorList>
    </citation>
    <scope>NUCLEOTIDE SEQUENCE</scope>
    <source>
        <strain evidence="2">RSA 1196</strain>
    </source>
</reference>
<name>A0A9W8APB6_9FUNG</name>
<comment type="caution">
    <text evidence="2">The sequence shown here is derived from an EMBL/GenBank/DDBJ whole genome shotgun (WGS) entry which is preliminary data.</text>
</comment>
<sequence length="301" mass="33080">MPPFGVHDKGKAPATTTTSIHHADADEACQEERHSQGTPRTKSTPGLSNRLLHSARTLLNPTLTPSDITTALDVRLDQGKSTETPRPHATSHGSTATPELYEYETQGRNSENSTAHLSRATSARSKFLSPGRFGLETRSVAQRTEEDSLTQLCTAVNHLDLLSTPLNQRDPVLRNLSAAEPTRQWRAPPTHEACQDIIGLLNHSQGLFDEVFYTDPQELTRRHVNQQIPLVSFAPDPPPSSNVLATLTDKTLDHAVQHYLTEFISYTDEVYGTGIASTVTMDGTSRITSSDNDHSQILEKD</sequence>
<evidence type="ECO:0000313" key="2">
    <source>
        <dbReference type="EMBL" id="KAJ1964316.1"/>
    </source>
</evidence>
<feature type="non-terminal residue" evidence="2">
    <location>
        <position position="301"/>
    </location>
</feature>
<feature type="compositionally biased region" description="Polar residues" evidence="1">
    <location>
        <begin position="36"/>
        <end position="47"/>
    </location>
</feature>
<gene>
    <name evidence="2" type="ORF">IWQ62_002972</name>
</gene>
<proteinExistence type="predicted"/>
<dbReference type="OrthoDB" id="10381512at2759"/>
<protein>
    <submittedName>
        <fullName evidence="2">Uncharacterized protein</fullName>
    </submittedName>
</protein>
<dbReference type="EMBL" id="JANBPY010000713">
    <property type="protein sequence ID" value="KAJ1964316.1"/>
    <property type="molecule type" value="Genomic_DNA"/>
</dbReference>